<dbReference type="Gene3D" id="3.30.70.270">
    <property type="match status" value="1"/>
</dbReference>
<dbReference type="PANTHER" id="PTHR47027:SF8">
    <property type="entry name" value="RIBONUCLEASE H"/>
    <property type="match status" value="1"/>
</dbReference>
<dbReference type="STRING" id="7574.A0A1S3JGK3"/>
<dbReference type="PROSITE" id="PS50878">
    <property type="entry name" value="RT_POL"/>
    <property type="match status" value="1"/>
</dbReference>
<dbReference type="InterPro" id="IPR036691">
    <property type="entry name" value="Endo/exonu/phosph_ase_sf"/>
</dbReference>
<proteinExistence type="predicted"/>
<dbReference type="Proteomes" id="UP000085678">
    <property type="component" value="Unplaced"/>
</dbReference>
<dbReference type="SUPFAM" id="SSF56672">
    <property type="entry name" value="DNA/RNA polymerases"/>
    <property type="match status" value="1"/>
</dbReference>
<name>A0A1S3JGK3_LINAN</name>
<dbReference type="KEGG" id="lak:106173053"/>
<dbReference type="CDD" id="cd01650">
    <property type="entry name" value="RT_nLTR_like"/>
    <property type="match status" value="1"/>
</dbReference>
<dbReference type="GO" id="GO:0003824">
    <property type="term" value="F:catalytic activity"/>
    <property type="evidence" value="ECO:0007669"/>
    <property type="project" value="InterPro"/>
</dbReference>
<dbReference type="GeneID" id="106173053"/>
<dbReference type="InterPro" id="IPR043502">
    <property type="entry name" value="DNA/RNA_pol_sf"/>
</dbReference>
<organism evidence="2 3">
    <name type="scientific">Lingula anatina</name>
    <name type="common">Brachiopod</name>
    <name type="synonym">Lingula unguis</name>
    <dbReference type="NCBI Taxonomy" id="7574"/>
    <lineage>
        <taxon>Eukaryota</taxon>
        <taxon>Metazoa</taxon>
        <taxon>Spiralia</taxon>
        <taxon>Lophotrochozoa</taxon>
        <taxon>Brachiopoda</taxon>
        <taxon>Linguliformea</taxon>
        <taxon>Lingulata</taxon>
        <taxon>Lingulida</taxon>
        <taxon>Linguloidea</taxon>
        <taxon>Lingulidae</taxon>
        <taxon>Lingula</taxon>
    </lineage>
</organism>
<sequence length="579" mass="66535">MKLIHVYAPTSSRQDEEVEQLYEEVQRQLTTDCHYHIVMGDFNAKIGIKSDEQERATGKFGSGERNERGDLLIEWATANNLKIMNTVYKKKISRRWTWQSPDGCTRNEIDYIMTNRPNIFTDVKVLNRPDAGSDHRAVMGVIRINVRKDRQKCLSNPSKRPSIEQLVIKKDEFQILLTNRFSTLELEGEDGVDEMNDRITTTILECASEVAPASKMKDSKLSTETRILMKKRRMMKKREVNNNRDIRKNFEYAELDKTIKKKPREDIRKKNMKKIAETIENGKSMKRAKRSFQLGQDRMLTLLDKDENELTTQNQILERVEEFYGELYDSNNGIEISTKACDLPDITAWEVESAVQKMKNGKEAGNDNIKAEMLKEKCLEYNIPLCVAFVDYEKAFDSVETQYILASLQDLGIEDGYVDVLRDIYTDSSVTVKLHKTTNKIRIKKGVRQGDTISLKLFTAALERIFRELDWQDKGINIDGTRLNHLRFADDIIIVADDAKELEEMLQALADESAKSGLKMNTSKTKVMFGPLTTPCTVKVNTKEIDAVEEWCQFTTAITKFTQVLVVLVYGRHSVSPSN</sequence>
<dbReference type="AlphaFoldDB" id="A0A1S3JGK3"/>
<dbReference type="InParanoid" id="A0A1S3JGK3"/>
<accession>A0A1S3JGK3</accession>
<feature type="domain" description="Reverse transcriptase" evidence="1">
    <location>
        <begin position="209"/>
        <end position="556"/>
    </location>
</feature>
<dbReference type="Pfam" id="PF14529">
    <property type="entry name" value="Exo_endo_phos_2"/>
    <property type="match status" value="1"/>
</dbReference>
<dbReference type="SUPFAM" id="SSF56219">
    <property type="entry name" value="DNase I-like"/>
    <property type="match status" value="1"/>
</dbReference>
<dbReference type="InterPro" id="IPR000477">
    <property type="entry name" value="RT_dom"/>
</dbReference>
<dbReference type="InterPro" id="IPR043128">
    <property type="entry name" value="Rev_trsase/Diguanyl_cyclase"/>
</dbReference>
<dbReference type="Pfam" id="PF00078">
    <property type="entry name" value="RVT_1"/>
    <property type="match status" value="1"/>
</dbReference>
<evidence type="ECO:0000313" key="3">
    <source>
        <dbReference type="RefSeq" id="XP_013409488.1"/>
    </source>
</evidence>
<evidence type="ECO:0000259" key="1">
    <source>
        <dbReference type="PROSITE" id="PS50878"/>
    </source>
</evidence>
<reference evidence="3" key="1">
    <citation type="submission" date="2025-08" db="UniProtKB">
        <authorList>
            <consortium name="RefSeq"/>
        </authorList>
    </citation>
    <scope>IDENTIFICATION</scope>
    <source>
        <tissue evidence="3">Gonads</tissue>
    </source>
</reference>
<dbReference type="InterPro" id="IPR005135">
    <property type="entry name" value="Endo/exonuclease/phosphatase"/>
</dbReference>
<keyword evidence="2" id="KW-1185">Reference proteome</keyword>
<dbReference type="RefSeq" id="XP_013409488.1">
    <property type="nucleotide sequence ID" value="XM_013554034.1"/>
</dbReference>
<dbReference type="OrthoDB" id="6275644at2759"/>
<gene>
    <name evidence="3" type="primary">LOC106173053</name>
</gene>
<dbReference type="Gene3D" id="3.60.10.10">
    <property type="entry name" value="Endonuclease/exonuclease/phosphatase"/>
    <property type="match status" value="1"/>
</dbReference>
<dbReference type="PANTHER" id="PTHR47027">
    <property type="entry name" value="REVERSE TRANSCRIPTASE DOMAIN-CONTAINING PROTEIN"/>
    <property type="match status" value="1"/>
</dbReference>
<evidence type="ECO:0000313" key="2">
    <source>
        <dbReference type="Proteomes" id="UP000085678"/>
    </source>
</evidence>
<protein>
    <submittedName>
        <fullName evidence="3">Uncharacterized protein LOC106173053</fullName>
    </submittedName>
</protein>